<comment type="caution">
    <text evidence="2">The sequence shown here is derived from an EMBL/GenBank/DDBJ whole genome shotgun (WGS) entry which is preliminary data.</text>
</comment>
<dbReference type="InterPro" id="IPR056647">
    <property type="entry name" value="DUF7745"/>
</dbReference>
<keyword evidence="3" id="KW-1185">Reference proteome</keyword>
<organism evidence="2 3">
    <name type="scientific">Gossypium lobatum</name>
    <dbReference type="NCBI Taxonomy" id="34289"/>
    <lineage>
        <taxon>Eukaryota</taxon>
        <taxon>Viridiplantae</taxon>
        <taxon>Streptophyta</taxon>
        <taxon>Embryophyta</taxon>
        <taxon>Tracheophyta</taxon>
        <taxon>Spermatophyta</taxon>
        <taxon>Magnoliopsida</taxon>
        <taxon>eudicotyledons</taxon>
        <taxon>Gunneridae</taxon>
        <taxon>Pentapetalae</taxon>
        <taxon>rosids</taxon>
        <taxon>malvids</taxon>
        <taxon>Malvales</taxon>
        <taxon>Malvaceae</taxon>
        <taxon>Malvoideae</taxon>
        <taxon>Gossypium</taxon>
    </lineage>
</organism>
<gene>
    <name evidence="2" type="ORF">Golob_024084</name>
</gene>
<dbReference type="Pfam" id="PF24924">
    <property type="entry name" value="DUF7745"/>
    <property type="match status" value="1"/>
</dbReference>
<name>A0A7J8NH07_9ROSI</name>
<feature type="domain" description="DUF7745" evidence="1">
    <location>
        <begin position="3"/>
        <end position="43"/>
    </location>
</feature>
<evidence type="ECO:0000313" key="2">
    <source>
        <dbReference type="EMBL" id="MBA0576278.1"/>
    </source>
</evidence>
<evidence type="ECO:0000259" key="1">
    <source>
        <dbReference type="Pfam" id="PF24924"/>
    </source>
</evidence>
<sequence>MPYLLDIKVDEHLFRAPAQYWNPAYSYFTFGKADLVPTIEKYSLAPLPKDSNLQGLFESC</sequence>
<accession>A0A7J8NH07</accession>
<dbReference type="EMBL" id="JABEZX010343357">
    <property type="protein sequence ID" value="MBA0576278.1"/>
    <property type="molecule type" value="Genomic_DNA"/>
</dbReference>
<dbReference type="AlphaFoldDB" id="A0A7J8NH07"/>
<dbReference type="Proteomes" id="UP000593572">
    <property type="component" value="Unassembled WGS sequence"/>
</dbReference>
<proteinExistence type="predicted"/>
<protein>
    <recommendedName>
        <fullName evidence="1">DUF7745 domain-containing protein</fullName>
    </recommendedName>
</protein>
<evidence type="ECO:0000313" key="3">
    <source>
        <dbReference type="Proteomes" id="UP000593572"/>
    </source>
</evidence>
<reference evidence="2 3" key="1">
    <citation type="journal article" date="2019" name="Genome Biol. Evol.">
        <title>Insights into the evolution of the New World diploid cottons (Gossypium, subgenus Houzingenia) based on genome sequencing.</title>
        <authorList>
            <person name="Grover C.E."/>
            <person name="Arick M.A. 2nd"/>
            <person name="Thrash A."/>
            <person name="Conover J.L."/>
            <person name="Sanders W.S."/>
            <person name="Peterson D.G."/>
            <person name="Frelichowski J.E."/>
            <person name="Scheffler J.A."/>
            <person name="Scheffler B.E."/>
            <person name="Wendel J.F."/>
        </authorList>
    </citation>
    <scope>NUCLEOTIDE SEQUENCE [LARGE SCALE GENOMIC DNA]</scope>
    <source>
        <strain evidence="2">157</strain>
        <tissue evidence="2">Leaf</tissue>
    </source>
</reference>